<protein>
    <submittedName>
        <fullName evidence="4">TetR family transcriptional regulator</fullName>
    </submittedName>
</protein>
<dbReference type="PANTHER" id="PTHR30328">
    <property type="entry name" value="TRANSCRIPTIONAL REPRESSOR"/>
    <property type="match status" value="1"/>
</dbReference>
<dbReference type="STRING" id="1619313.EM595_2319"/>
<evidence type="ECO:0000313" key="4">
    <source>
        <dbReference type="EMBL" id="CUU24552.1"/>
    </source>
</evidence>
<feature type="DNA-binding region" description="H-T-H motif" evidence="2">
    <location>
        <begin position="48"/>
        <end position="67"/>
    </location>
</feature>
<dbReference type="PROSITE" id="PS50977">
    <property type="entry name" value="HTH_TETR_2"/>
    <property type="match status" value="1"/>
</dbReference>
<dbReference type="GO" id="GO:0003677">
    <property type="term" value="F:DNA binding"/>
    <property type="evidence" value="ECO:0007669"/>
    <property type="project" value="UniProtKB-UniRule"/>
</dbReference>
<proteinExistence type="predicted"/>
<dbReference type="InterPro" id="IPR009057">
    <property type="entry name" value="Homeodomain-like_sf"/>
</dbReference>
<dbReference type="KEGG" id="ege:EM595_2319"/>
<dbReference type="InterPro" id="IPR050109">
    <property type="entry name" value="HTH-type_TetR-like_transc_reg"/>
</dbReference>
<dbReference type="PATRIC" id="fig|1619313.3.peg.2409"/>
<dbReference type="EMBL" id="LN907827">
    <property type="protein sequence ID" value="CUU24552.1"/>
    <property type="molecule type" value="Genomic_DNA"/>
</dbReference>
<organism evidence="4 5">
    <name type="scientific">Duffyella gerundensis</name>
    <dbReference type="NCBI Taxonomy" id="1619313"/>
    <lineage>
        <taxon>Bacteria</taxon>
        <taxon>Pseudomonadati</taxon>
        <taxon>Pseudomonadota</taxon>
        <taxon>Gammaproteobacteria</taxon>
        <taxon>Enterobacterales</taxon>
        <taxon>Erwiniaceae</taxon>
        <taxon>Duffyella</taxon>
    </lineage>
</organism>
<dbReference type="InterPro" id="IPR036271">
    <property type="entry name" value="Tet_transcr_reg_TetR-rel_C_sf"/>
</dbReference>
<dbReference type="SUPFAM" id="SSF48498">
    <property type="entry name" value="Tetracyclin repressor-like, C-terminal domain"/>
    <property type="match status" value="1"/>
</dbReference>
<gene>
    <name evidence="4" type="ORF">EM595_2319</name>
</gene>
<dbReference type="InterPro" id="IPR001647">
    <property type="entry name" value="HTH_TetR"/>
</dbReference>
<accession>A0A0U5L588</accession>
<reference evidence="5" key="1">
    <citation type="submission" date="2015-11" db="EMBL/GenBank/DDBJ databases">
        <authorList>
            <person name="Blom J."/>
        </authorList>
    </citation>
    <scope>NUCLEOTIDE SEQUENCE [LARGE SCALE GENOMIC DNA]</scope>
</reference>
<dbReference type="InterPro" id="IPR041474">
    <property type="entry name" value="NicS_C"/>
</dbReference>
<dbReference type="PRINTS" id="PR00455">
    <property type="entry name" value="HTHTETR"/>
</dbReference>
<sequence length="224" mass="25574">MLPCRFASYFAEHDVDSSKRKNDPEGLKKRIIAAALANFAEFGMQGARMEEIAEKAQTTKRMVVYHFASKEQLYVVVLEQVYQAMREHESGLDLASLPPREAMIRLVEASFDYHTQHPDFMRLVCTENLLRGRYISRSARIKALNKSALDVLEAVLQRGQRDAVFLPSIDTVDVHRLISSICVHHVANRYTFNTLFTPNDSEAESIRRNRQLAVDATLGYICPR</sequence>
<dbReference type="Pfam" id="PF00440">
    <property type="entry name" value="TetR_N"/>
    <property type="match status" value="1"/>
</dbReference>
<keyword evidence="5" id="KW-1185">Reference proteome</keyword>
<dbReference type="Proteomes" id="UP000059419">
    <property type="component" value="Chromosome 1"/>
</dbReference>
<feature type="domain" description="HTH tetR-type" evidence="3">
    <location>
        <begin position="25"/>
        <end position="85"/>
    </location>
</feature>
<evidence type="ECO:0000313" key="5">
    <source>
        <dbReference type="Proteomes" id="UP000059419"/>
    </source>
</evidence>
<dbReference type="SUPFAM" id="SSF46689">
    <property type="entry name" value="Homeodomain-like"/>
    <property type="match status" value="1"/>
</dbReference>
<keyword evidence="1 2" id="KW-0238">DNA-binding</keyword>
<dbReference type="AlphaFoldDB" id="A0A0U5L588"/>
<evidence type="ECO:0000256" key="1">
    <source>
        <dbReference type="ARBA" id="ARBA00023125"/>
    </source>
</evidence>
<name>A0A0U5L588_9GAMM</name>
<evidence type="ECO:0000259" key="3">
    <source>
        <dbReference type="PROSITE" id="PS50977"/>
    </source>
</evidence>
<dbReference type="Pfam" id="PF17938">
    <property type="entry name" value="TetR_C_29"/>
    <property type="match status" value="1"/>
</dbReference>
<evidence type="ECO:0000256" key="2">
    <source>
        <dbReference type="PROSITE-ProRule" id="PRU00335"/>
    </source>
</evidence>
<dbReference type="PANTHER" id="PTHR30328:SF54">
    <property type="entry name" value="HTH-TYPE TRANSCRIPTIONAL REPRESSOR SCO4008"/>
    <property type="match status" value="1"/>
</dbReference>
<dbReference type="Gene3D" id="1.10.357.10">
    <property type="entry name" value="Tetracycline Repressor, domain 2"/>
    <property type="match status" value="1"/>
</dbReference>